<dbReference type="HOGENOM" id="CLU_3376906_0_0_1"/>
<dbReference type="Proteomes" id="UP000008144">
    <property type="component" value="Chromosome 12"/>
</dbReference>
<proteinExistence type="predicted"/>
<protein>
    <submittedName>
        <fullName evidence="1">Uncharacterized protein</fullName>
    </submittedName>
</protein>
<reference evidence="1" key="4">
    <citation type="submission" date="2025-09" db="UniProtKB">
        <authorList>
            <consortium name="Ensembl"/>
        </authorList>
    </citation>
    <scope>IDENTIFICATION</scope>
</reference>
<keyword evidence="2" id="KW-1185">Reference proteome</keyword>
<name>H2XNN2_CIOIN</name>
<reference evidence="2" key="1">
    <citation type="journal article" date="2002" name="Science">
        <title>The draft genome of Ciona intestinalis: insights into chordate and vertebrate origins.</title>
        <authorList>
            <person name="Dehal P."/>
            <person name="Satou Y."/>
            <person name="Campbell R.K."/>
            <person name="Chapman J."/>
            <person name="Degnan B."/>
            <person name="De Tomaso A."/>
            <person name="Davidson B."/>
            <person name="Di Gregorio A."/>
            <person name="Gelpke M."/>
            <person name="Goodstein D.M."/>
            <person name="Harafuji N."/>
            <person name="Hastings K.E."/>
            <person name="Ho I."/>
            <person name="Hotta K."/>
            <person name="Huang W."/>
            <person name="Kawashima T."/>
            <person name="Lemaire P."/>
            <person name="Martinez D."/>
            <person name="Meinertzhagen I.A."/>
            <person name="Necula S."/>
            <person name="Nonaka M."/>
            <person name="Putnam N."/>
            <person name="Rash S."/>
            <person name="Saiga H."/>
            <person name="Satake M."/>
            <person name="Terry A."/>
            <person name="Yamada L."/>
            <person name="Wang H.G."/>
            <person name="Awazu S."/>
            <person name="Azumi K."/>
            <person name="Boore J."/>
            <person name="Branno M."/>
            <person name="Chin-Bow S."/>
            <person name="DeSantis R."/>
            <person name="Doyle S."/>
            <person name="Francino P."/>
            <person name="Keys D.N."/>
            <person name="Haga S."/>
            <person name="Hayashi H."/>
            <person name="Hino K."/>
            <person name="Imai K.S."/>
            <person name="Inaba K."/>
            <person name="Kano S."/>
            <person name="Kobayashi K."/>
            <person name="Kobayashi M."/>
            <person name="Lee B.I."/>
            <person name="Makabe K.W."/>
            <person name="Manohar C."/>
            <person name="Matassi G."/>
            <person name="Medina M."/>
            <person name="Mochizuki Y."/>
            <person name="Mount S."/>
            <person name="Morishita T."/>
            <person name="Miura S."/>
            <person name="Nakayama A."/>
            <person name="Nishizaka S."/>
            <person name="Nomoto H."/>
            <person name="Ohta F."/>
            <person name="Oishi K."/>
            <person name="Rigoutsos I."/>
            <person name="Sano M."/>
            <person name="Sasaki A."/>
            <person name="Sasakura Y."/>
            <person name="Shoguchi E."/>
            <person name="Shin-i T."/>
            <person name="Spagnuolo A."/>
            <person name="Stainier D."/>
            <person name="Suzuki M.M."/>
            <person name="Tassy O."/>
            <person name="Takatori N."/>
            <person name="Tokuoka M."/>
            <person name="Yagi K."/>
            <person name="Yoshizaki F."/>
            <person name="Wada S."/>
            <person name="Zhang C."/>
            <person name="Hyatt P.D."/>
            <person name="Larimer F."/>
            <person name="Detter C."/>
            <person name="Doggett N."/>
            <person name="Glavina T."/>
            <person name="Hawkins T."/>
            <person name="Richardson P."/>
            <person name="Lucas S."/>
            <person name="Kohara Y."/>
            <person name="Levine M."/>
            <person name="Satoh N."/>
            <person name="Rokhsar D.S."/>
        </authorList>
    </citation>
    <scope>NUCLEOTIDE SEQUENCE [LARGE SCALE GENOMIC DNA]</scope>
</reference>
<dbReference type="EMBL" id="EAAA01001061">
    <property type="status" value="NOT_ANNOTATED_CDS"/>
    <property type="molecule type" value="Genomic_DNA"/>
</dbReference>
<sequence length="34" mass="4169">MHYDVTITMHTTFTQQNFDLVLNLFETFNFWIVT</sequence>
<dbReference type="AlphaFoldDB" id="H2XNN2"/>
<accession>H2XNN2</accession>
<reference evidence="1" key="2">
    <citation type="journal article" date="2008" name="Genome Biol.">
        <title>Improved genome assembly and evidence-based global gene model set for the chordate Ciona intestinalis: new insight into intron and operon populations.</title>
        <authorList>
            <person name="Satou Y."/>
            <person name="Mineta K."/>
            <person name="Ogasawara M."/>
            <person name="Sasakura Y."/>
            <person name="Shoguchi E."/>
            <person name="Ueno K."/>
            <person name="Yamada L."/>
            <person name="Matsumoto J."/>
            <person name="Wasserscheid J."/>
            <person name="Dewar K."/>
            <person name="Wiley G.B."/>
            <person name="Macmil S.L."/>
            <person name="Roe B.A."/>
            <person name="Zeller R.W."/>
            <person name="Hastings K.E."/>
            <person name="Lemaire P."/>
            <person name="Lindquist E."/>
            <person name="Endo T."/>
            <person name="Hotta K."/>
            <person name="Inaba K."/>
        </authorList>
    </citation>
    <scope>NUCLEOTIDE SEQUENCE [LARGE SCALE GENOMIC DNA]</scope>
    <source>
        <strain evidence="1">wild type</strain>
    </source>
</reference>
<evidence type="ECO:0000313" key="2">
    <source>
        <dbReference type="Proteomes" id="UP000008144"/>
    </source>
</evidence>
<reference evidence="1" key="3">
    <citation type="submission" date="2025-08" db="UniProtKB">
        <authorList>
            <consortium name="Ensembl"/>
        </authorList>
    </citation>
    <scope>IDENTIFICATION</scope>
</reference>
<dbReference type="Ensembl" id="ENSCINT00000036703.1">
    <property type="protein sequence ID" value="ENSCINP00000031265.1"/>
    <property type="gene ID" value="ENSCING00000024371.1"/>
</dbReference>
<organism evidence="1 2">
    <name type="scientific">Ciona intestinalis</name>
    <name type="common">Transparent sea squirt</name>
    <name type="synonym">Ascidia intestinalis</name>
    <dbReference type="NCBI Taxonomy" id="7719"/>
    <lineage>
        <taxon>Eukaryota</taxon>
        <taxon>Metazoa</taxon>
        <taxon>Chordata</taxon>
        <taxon>Tunicata</taxon>
        <taxon>Ascidiacea</taxon>
        <taxon>Phlebobranchia</taxon>
        <taxon>Cionidae</taxon>
        <taxon>Ciona</taxon>
    </lineage>
</organism>
<evidence type="ECO:0000313" key="1">
    <source>
        <dbReference type="Ensembl" id="ENSCINP00000031265.1"/>
    </source>
</evidence>
<dbReference type="InParanoid" id="H2XNN2"/>